<evidence type="ECO:0000313" key="1">
    <source>
        <dbReference type="EMBL" id="PIO61640.1"/>
    </source>
</evidence>
<dbReference type="EMBL" id="KZ353252">
    <property type="protein sequence ID" value="PIO61640.1"/>
    <property type="molecule type" value="Genomic_DNA"/>
</dbReference>
<dbReference type="AlphaFoldDB" id="A0A2G9TWL3"/>
<reference evidence="1 2" key="1">
    <citation type="submission" date="2015-09" db="EMBL/GenBank/DDBJ databases">
        <title>Draft genome of the parasitic nematode Teladorsagia circumcincta isolate WARC Sus (inbred).</title>
        <authorList>
            <person name="Mitreva M."/>
        </authorList>
    </citation>
    <scope>NUCLEOTIDE SEQUENCE [LARGE SCALE GENOMIC DNA]</scope>
    <source>
        <strain evidence="1 2">S</strain>
    </source>
</reference>
<organism evidence="1 2">
    <name type="scientific">Teladorsagia circumcincta</name>
    <name type="common">Brown stomach worm</name>
    <name type="synonym">Ostertagia circumcincta</name>
    <dbReference type="NCBI Taxonomy" id="45464"/>
    <lineage>
        <taxon>Eukaryota</taxon>
        <taxon>Metazoa</taxon>
        <taxon>Ecdysozoa</taxon>
        <taxon>Nematoda</taxon>
        <taxon>Chromadorea</taxon>
        <taxon>Rhabditida</taxon>
        <taxon>Rhabditina</taxon>
        <taxon>Rhabditomorpha</taxon>
        <taxon>Strongyloidea</taxon>
        <taxon>Trichostrongylidae</taxon>
        <taxon>Teladorsagia</taxon>
    </lineage>
</organism>
<gene>
    <name evidence="1" type="ORF">TELCIR_16831</name>
</gene>
<protein>
    <submittedName>
        <fullName evidence="1">Uncharacterized protein</fullName>
    </submittedName>
</protein>
<evidence type="ECO:0000313" key="2">
    <source>
        <dbReference type="Proteomes" id="UP000230423"/>
    </source>
</evidence>
<accession>A0A2G9TWL3</accession>
<dbReference type="Proteomes" id="UP000230423">
    <property type="component" value="Unassembled WGS sequence"/>
</dbReference>
<name>A0A2G9TWL3_TELCI</name>
<proteinExistence type="predicted"/>
<dbReference type="OrthoDB" id="407509at2759"/>
<keyword evidence="2" id="KW-1185">Reference proteome</keyword>
<sequence>MDNDLLIEIGRPRRAGWTTFNEYRDILTDRRLDARDKARVFNIHVLPTFIYGSKTWSTIKEERKLTTTQRAMERKMCAVTSMHKIPASEIRRRTGVRDVIETIYDSK</sequence>